<evidence type="ECO:0000259" key="16">
    <source>
        <dbReference type="PROSITE" id="PS50885"/>
    </source>
</evidence>
<dbReference type="EC" id="2.7.13.3" evidence="3"/>
<evidence type="ECO:0000256" key="4">
    <source>
        <dbReference type="ARBA" id="ARBA00022475"/>
    </source>
</evidence>
<keyword evidence="9 17" id="KW-0418">Kinase</keyword>
<keyword evidence="14" id="KW-0175">Coiled coil</keyword>
<dbReference type="PRINTS" id="PR00344">
    <property type="entry name" value="BCTRLSENSOR"/>
</dbReference>
<keyword evidence="10" id="KW-0067">ATP-binding</keyword>
<comment type="subcellular location">
    <subcellularLocation>
        <location evidence="2">Cell membrane</location>
        <topology evidence="2">Multi-pass membrane protein</topology>
    </subcellularLocation>
</comment>
<keyword evidence="8" id="KW-0547">Nucleotide-binding</keyword>
<evidence type="ECO:0000256" key="7">
    <source>
        <dbReference type="ARBA" id="ARBA00022692"/>
    </source>
</evidence>
<keyword evidence="6" id="KW-0808">Transferase</keyword>
<dbReference type="InterPro" id="IPR003594">
    <property type="entry name" value="HATPase_dom"/>
</dbReference>
<protein>
    <recommendedName>
        <fullName evidence="3">histidine kinase</fullName>
        <ecNumber evidence="3">2.7.13.3</ecNumber>
    </recommendedName>
</protein>
<feature type="transmembrane region" description="Helical" evidence="15">
    <location>
        <begin position="15"/>
        <end position="35"/>
    </location>
</feature>
<dbReference type="SMART" id="SM00304">
    <property type="entry name" value="HAMP"/>
    <property type="match status" value="1"/>
</dbReference>
<dbReference type="InterPro" id="IPR036890">
    <property type="entry name" value="HATPase_C_sf"/>
</dbReference>
<dbReference type="SUPFAM" id="SSF55874">
    <property type="entry name" value="ATPase domain of HSP90 chaperone/DNA topoisomerase II/histidine kinase"/>
    <property type="match status" value="1"/>
</dbReference>
<evidence type="ECO:0000256" key="3">
    <source>
        <dbReference type="ARBA" id="ARBA00012438"/>
    </source>
</evidence>
<feature type="domain" description="HAMP" evidence="16">
    <location>
        <begin position="325"/>
        <end position="377"/>
    </location>
</feature>
<dbReference type="Pfam" id="PF00672">
    <property type="entry name" value="HAMP"/>
    <property type="match status" value="1"/>
</dbReference>
<feature type="coiled-coil region" evidence="14">
    <location>
        <begin position="362"/>
        <end position="392"/>
    </location>
</feature>
<evidence type="ECO:0000256" key="8">
    <source>
        <dbReference type="ARBA" id="ARBA00022741"/>
    </source>
</evidence>
<name>A0ABS2H4R3_9BACL</name>
<dbReference type="EMBL" id="JADCNN020000002">
    <property type="protein sequence ID" value="MBM6994785.1"/>
    <property type="molecule type" value="Genomic_DNA"/>
</dbReference>
<evidence type="ECO:0000256" key="6">
    <source>
        <dbReference type="ARBA" id="ARBA00022679"/>
    </source>
</evidence>
<dbReference type="SMART" id="SM00387">
    <property type="entry name" value="HATPase_c"/>
    <property type="match status" value="1"/>
</dbReference>
<evidence type="ECO:0000256" key="1">
    <source>
        <dbReference type="ARBA" id="ARBA00000085"/>
    </source>
</evidence>
<dbReference type="GO" id="GO:0016301">
    <property type="term" value="F:kinase activity"/>
    <property type="evidence" value="ECO:0007669"/>
    <property type="project" value="UniProtKB-KW"/>
</dbReference>
<evidence type="ECO:0000256" key="2">
    <source>
        <dbReference type="ARBA" id="ARBA00004651"/>
    </source>
</evidence>
<evidence type="ECO:0000256" key="12">
    <source>
        <dbReference type="ARBA" id="ARBA00023012"/>
    </source>
</evidence>
<dbReference type="SUPFAM" id="SSF158472">
    <property type="entry name" value="HAMP domain-like"/>
    <property type="match status" value="1"/>
</dbReference>
<evidence type="ECO:0000256" key="5">
    <source>
        <dbReference type="ARBA" id="ARBA00022553"/>
    </source>
</evidence>
<evidence type="ECO:0000256" key="9">
    <source>
        <dbReference type="ARBA" id="ARBA00022777"/>
    </source>
</evidence>
<dbReference type="PROSITE" id="PS50885">
    <property type="entry name" value="HAMP"/>
    <property type="match status" value="1"/>
</dbReference>
<proteinExistence type="predicted"/>
<evidence type="ECO:0000256" key="10">
    <source>
        <dbReference type="ARBA" id="ARBA00022840"/>
    </source>
</evidence>
<comment type="caution">
    <text evidence="17">The sequence shown here is derived from an EMBL/GenBank/DDBJ whole genome shotgun (WGS) entry which is preliminary data.</text>
</comment>
<organism evidence="17 18">
    <name type="scientific">Paenibacillus rhizolycopersici</name>
    <dbReference type="NCBI Taxonomy" id="2780073"/>
    <lineage>
        <taxon>Bacteria</taxon>
        <taxon>Bacillati</taxon>
        <taxon>Bacillota</taxon>
        <taxon>Bacilli</taxon>
        <taxon>Bacillales</taxon>
        <taxon>Paenibacillaceae</taxon>
        <taxon>Paenibacillus</taxon>
    </lineage>
</organism>
<keyword evidence="18" id="KW-1185">Reference proteome</keyword>
<comment type="catalytic activity">
    <reaction evidence="1">
        <text>ATP + protein L-histidine = ADP + protein N-phospho-L-histidine.</text>
        <dbReference type="EC" id="2.7.13.3"/>
    </reaction>
</comment>
<dbReference type="Gene3D" id="3.30.565.10">
    <property type="entry name" value="Histidine kinase-like ATPase, C-terminal domain"/>
    <property type="match status" value="1"/>
</dbReference>
<keyword evidence="12" id="KW-0902">Two-component regulatory system</keyword>
<dbReference type="InterPro" id="IPR050640">
    <property type="entry name" value="Bact_2-comp_sensor_kinase"/>
</dbReference>
<keyword evidence="7 15" id="KW-0812">Transmembrane</keyword>
<evidence type="ECO:0000256" key="15">
    <source>
        <dbReference type="SAM" id="Phobius"/>
    </source>
</evidence>
<evidence type="ECO:0000313" key="18">
    <source>
        <dbReference type="Proteomes" id="UP001516620"/>
    </source>
</evidence>
<dbReference type="CDD" id="cd06225">
    <property type="entry name" value="HAMP"/>
    <property type="match status" value="1"/>
</dbReference>
<keyword evidence="4" id="KW-1003">Cell membrane</keyword>
<evidence type="ECO:0000313" key="17">
    <source>
        <dbReference type="EMBL" id="MBM6994785.1"/>
    </source>
</evidence>
<dbReference type="InterPro" id="IPR010559">
    <property type="entry name" value="Sig_transdc_His_kin_internal"/>
</dbReference>
<evidence type="ECO:0000256" key="11">
    <source>
        <dbReference type="ARBA" id="ARBA00022989"/>
    </source>
</evidence>
<sequence length="610" mass="68803">MKRLNVLPRSIRGKILVSFFVCIVIPIGTIFYNYYMSSGKVVMDEARRGNEEAHRQVVGNMDDLTERVLKASNLIMNDPEFIEFLESDDDWETSYLSLRRYNNIQQKLVNIRDILLGSDAIIAVIDDRGYVHSTASGPNNRSKEKALFEALKKESWTEAAIARKGWPVWQYPYAGEIGKLTGVDEPYFTLSRWIGGSQREGADLLMIGIPGSVFFGTQPKGGGSFLLIDGQGNLLGGASPLNAEQTARLLQKIQGADEQPDAGTNDSIGDYSVTSREIPRLGWRVVQLVPEKLFWQELGGLRDQSILWLIGVSFLFSIVFIYFMIRFTKPLQQLVRSMNRLGDGDLQAYVEVRGDDEIAIVGKHYNRMLKRLQQLIARLSKEQQRKEEARFQALQAQINPHFLFNTLNSIKWMATLSGADHVSRMITNLGRLLEYTMRTQQEVVTLEEELTHLKVYLDLQKIRFHENIRFKVDVPDVLRLNAILKFTLQPIVENAIVHGGRTPLTVGIQGEETEQGLVLTVSDDGVGIAETKLKELSGQLNQDHARYSGIGIHNVNERIKLHFGRDFGLRMSSVIGEGTVVKILLPRLERPSLTDGGSFPLTAERKENDS</sequence>
<dbReference type="Proteomes" id="UP001516620">
    <property type="component" value="Unassembled WGS sequence"/>
</dbReference>
<dbReference type="InterPro" id="IPR004358">
    <property type="entry name" value="Sig_transdc_His_kin-like_C"/>
</dbReference>
<dbReference type="PANTHER" id="PTHR34220">
    <property type="entry name" value="SENSOR HISTIDINE KINASE YPDA"/>
    <property type="match status" value="1"/>
</dbReference>
<dbReference type="Pfam" id="PF02518">
    <property type="entry name" value="HATPase_c"/>
    <property type="match status" value="1"/>
</dbReference>
<evidence type="ECO:0000256" key="14">
    <source>
        <dbReference type="SAM" id="Coils"/>
    </source>
</evidence>
<evidence type="ECO:0000256" key="13">
    <source>
        <dbReference type="ARBA" id="ARBA00023136"/>
    </source>
</evidence>
<dbReference type="PANTHER" id="PTHR34220:SF11">
    <property type="entry name" value="SENSOR PROTEIN KINASE HPTS"/>
    <property type="match status" value="1"/>
</dbReference>
<dbReference type="RefSeq" id="WP_193416855.1">
    <property type="nucleotide sequence ID" value="NZ_JADCNN020000002.1"/>
</dbReference>
<dbReference type="Pfam" id="PF06580">
    <property type="entry name" value="His_kinase"/>
    <property type="match status" value="1"/>
</dbReference>
<accession>A0ABS2H4R3</accession>
<keyword evidence="13 15" id="KW-0472">Membrane</keyword>
<feature type="transmembrane region" description="Helical" evidence="15">
    <location>
        <begin position="306"/>
        <end position="325"/>
    </location>
</feature>
<dbReference type="InterPro" id="IPR003660">
    <property type="entry name" value="HAMP_dom"/>
</dbReference>
<dbReference type="Gene3D" id="6.10.340.10">
    <property type="match status" value="1"/>
</dbReference>
<gene>
    <name evidence="17" type="ORF">IM700_003795</name>
</gene>
<keyword evidence="5" id="KW-0597">Phosphoprotein</keyword>
<keyword evidence="11 15" id="KW-1133">Transmembrane helix</keyword>
<reference evidence="17 18" key="1">
    <citation type="submission" date="2021-01" db="EMBL/GenBank/DDBJ databases">
        <title>Paenibacillus sp.nov. isolated from the rhizosphere soil of tomato plant.</title>
        <authorList>
            <person name="Thin K.K."/>
            <person name="Zhang X."/>
            <person name="He S."/>
        </authorList>
    </citation>
    <scope>NUCLEOTIDE SEQUENCE [LARGE SCALE GENOMIC DNA]</scope>
    <source>
        <strain evidence="17 18">DXFW5</strain>
    </source>
</reference>